<dbReference type="Proteomes" id="UP001519345">
    <property type="component" value="Unassembled WGS sequence"/>
</dbReference>
<dbReference type="EMBL" id="JAGGKX010000016">
    <property type="protein sequence ID" value="MBP1970716.1"/>
    <property type="molecule type" value="Genomic_DNA"/>
</dbReference>
<accession>A0ABS4IK50</accession>
<reference evidence="1 2" key="1">
    <citation type="submission" date="2021-03" db="EMBL/GenBank/DDBJ databases">
        <title>Genomic Encyclopedia of Type Strains, Phase IV (KMG-IV): sequencing the most valuable type-strain genomes for metagenomic binning, comparative biology and taxonomic classification.</title>
        <authorList>
            <person name="Goeker M."/>
        </authorList>
    </citation>
    <scope>NUCLEOTIDE SEQUENCE [LARGE SCALE GENOMIC DNA]</scope>
    <source>
        <strain evidence="1 2">DSM 25609</strain>
    </source>
</reference>
<keyword evidence="2" id="KW-1185">Reference proteome</keyword>
<proteinExistence type="predicted"/>
<comment type="caution">
    <text evidence="1">The sequence shown here is derived from an EMBL/GenBank/DDBJ whole genome shotgun (WGS) entry which is preliminary data.</text>
</comment>
<gene>
    <name evidence="1" type="ORF">J2Z83_002852</name>
</gene>
<organism evidence="1 2">
    <name type="scientific">Virgibacillus natechei</name>
    <dbReference type="NCBI Taxonomy" id="1216297"/>
    <lineage>
        <taxon>Bacteria</taxon>
        <taxon>Bacillati</taxon>
        <taxon>Bacillota</taxon>
        <taxon>Bacilli</taxon>
        <taxon>Bacillales</taxon>
        <taxon>Bacillaceae</taxon>
        <taxon>Virgibacillus</taxon>
    </lineage>
</organism>
<protein>
    <submittedName>
        <fullName evidence="1">Uncharacterized protein</fullName>
    </submittedName>
</protein>
<evidence type="ECO:0000313" key="1">
    <source>
        <dbReference type="EMBL" id="MBP1970716.1"/>
    </source>
</evidence>
<sequence length="104" mass="12166">MLHVFTEIWGCWKPRSTYCSDIFSECWAERTNLVGLAGYSHMYLLSKKADYLSHEGSIRKSAINLGGTVKRLFFSPEILILCRFMEKSLFFICKIDKLFTLEKR</sequence>
<name>A0ABS4IK50_9BACI</name>
<evidence type="ECO:0000313" key="2">
    <source>
        <dbReference type="Proteomes" id="UP001519345"/>
    </source>
</evidence>